<dbReference type="EMBL" id="PEXU01000038">
    <property type="protein sequence ID" value="PIS42540.1"/>
    <property type="molecule type" value="Genomic_DNA"/>
</dbReference>
<name>A0A2H0YVM9_9BACT</name>
<proteinExistence type="predicted"/>
<dbReference type="PANTHER" id="PTHR39344:SF1">
    <property type="entry name" value="UPF0182 PROTEIN SLL1060"/>
    <property type="match status" value="1"/>
</dbReference>
<keyword evidence="2 5" id="KW-0812">Transmembrane</keyword>
<dbReference type="AlphaFoldDB" id="A0A2H0YVM9"/>
<dbReference type="GO" id="GO:0005576">
    <property type="term" value="C:extracellular region"/>
    <property type="evidence" value="ECO:0007669"/>
    <property type="project" value="TreeGrafter"/>
</dbReference>
<protein>
    <submittedName>
        <fullName evidence="6">UPF0182 family protein</fullName>
    </submittedName>
</protein>
<comment type="caution">
    <text evidence="6">The sequence shown here is derived from an EMBL/GenBank/DDBJ whole genome shotgun (WGS) entry which is preliminary data.</text>
</comment>
<keyword evidence="1" id="KW-1003">Cell membrane</keyword>
<dbReference type="PANTHER" id="PTHR39344">
    <property type="entry name" value="UPF0182 PROTEIN SLL1060"/>
    <property type="match status" value="1"/>
</dbReference>
<evidence type="ECO:0000313" key="7">
    <source>
        <dbReference type="Proteomes" id="UP000231542"/>
    </source>
</evidence>
<organism evidence="6 7">
    <name type="scientific">Candidatus Kerfeldbacteria bacterium CG08_land_8_20_14_0_20_40_16</name>
    <dbReference type="NCBI Taxonomy" id="2014244"/>
    <lineage>
        <taxon>Bacteria</taxon>
        <taxon>Candidatus Kerfeldiibacteriota</taxon>
    </lineage>
</organism>
<keyword evidence="4 5" id="KW-0472">Membrane</keyword>
<dbReference type="Pfam" id="PF03699">
    <property type="entry name" value="UPF0182"/>
    <property type="match status" value="1"/>
</dbReference>
<gene>
    <name evidence="6" type="ORF">COT24_03150</name>
</gene>
<evidence type="ECO:0000313" key="6">
    <source>
        <dbReference type="EMBL" id="PIS42540.1"/>
    </source>
</evidence>
<dbReference type="InterPro" id="IPR005372">
    <property type="entry name" value="UPF0182"/>
</dbReference>
<feature type="transmembrane region" description="Helical" evidence="5">
    <location>
        <begin position="101"/>
        <end position="121"/>
    </location>
</feature>
<evidence type="ECO:0000256" key="3">
    <source>
        <dbReference type="ARBA" id="ARBA00022989"/>
    </source>
</evidence>
<dbReference type="Proteomes" id="UP000231542">
    <property type="component" value="Unassembled WGS sequence"/>
</dbReference>
<evidence type="ECO:0000256" key="5">
    <source>
        <dbReference type="SAM" id="Phobius"/>
    </source>
</evidence>
<dbReference type="GO" id="GO:0016020">
    <property type="term" value="C:membrane"/>
    <property type="evidence" value="ECO:0007669"/>
    <property type="project" value="InterPro"/>
</dbReference>
<feature type="transmembrane region" description="Helical" evidence="5">
    <location>
        <begin position="74"/>
        <end position="94"/>
    </location>
</feature>
<keyword evidence="3 5" id="KW-1133">Transmembrane helix</keyword>
<accession>A0A2H0YVM9</accession>
<evidence type="ECO:0000256" key="4">
    <source>
        <dbReference type="ARBA" id="ARBA00023136"/>
    </source>
</evidence>
<evidence type="ECO:0000256" key="1">
    <source>
        <dbReference type="ARBA" id="ARBA00022475"/>
    </source>
</evidence>
<evidence type="ECO:0000256" key="2">
    <source>
        <dbReference type="ARBA" id="ARBA00022692"/>
    </source>
</evidence>
<reference evidence="6 7" key="1">
    <citation type="submission" date="2017-09" db="EMBL/GenBank/DDBJ databases">
        <title>Depth-based differentiation of microbial function through sediment-hosted aquifers and enrichment of novel symbionts in the deep terrestrial subsurface.</title>
        <authorList>
            <person name="Probst A.J."/>
            <person name="Ladd B."/>
            <person name="Jarett J.K."/>
            <person name="Geller-Mcgrath D.E."/>
            <person name="Sieber C.M."/>
            <person name="Emerson J.B."/>
            <person name="Anantharaman K."/>
            <person name="Thomas B.C."/>
            <person name="Malmstrom R."/>
            <person name="Stieglmeier M."/>
            <person name="Klingl A."/>
            <person name="Woyke T."/>
            <person name="Ryan C.M."/>
            <person name="Banfield J.F."/>
        </authorList>
    </citation>
    <scope>NUCLEOTIDE SEQUENCE [LARGE SCALE GENOMIC DNA]</scope>
    <source>
        <strain evidence="6">CG08_land_8_20_14_0_20_40_16</strain>
    </source>
</reference>
<sequence>MSKFWGTCQNEEDLDEKKWRGWKHLLNHLTIIAALWSAIWLFAVRFNIWNLNFSERGAVFGAGYTDINVQIGAYHLYCWIIAMALIAFLVTIFIRNFKPKVILAGSAIAIWFLVWLIAVIIRPSLIQSYSVSPNELSMEKPYILRNIEFTRKAYGLTNIAEQDFPVEENITPEAVNDPTNDNTLANIRFWDWRVLQSNADQRQSFRMYYRFPDVDVVRYKIDERIVQMMASSRELNQNLLDPRARTWQNERLVYTHGYGICMNPVNTVTTDGQPDYWVKNIPPETRFSALAISRPEIYYGELTRERVYTGTIHEEFDFPKGETNATCHYQGTGGITLSSFLRKLAFAIQFDGLRLLTASEFNASSRILFRRSLEERVKTVAPFLFYDNDPYQVIADGKIWFIWDAYTTTNNFPYSERYEDFNYIRNSVKVVMDAYNGKVRFYVFDPDDPVIQTWQKIFPDLFSPKSELPPALLEHVRYPEDLMRIQAKMYANYHMNDAVVFYNREDAWDIAKEVHAGNIQEILPYYVVITLPGEKEDEFCQILPFTPRTVDPDNPKHNMVAWMAARCDGNHYGKLLVYRFSKDKLIMGPMQIEIRINQDERISKDFTLWSQKGSTVIQGNLLTIPLSDHRFMYVQPIYLQAEAGKMPELKRLVVASNTKLGYGPTFEAALADLLGQNRLAMTTITGTVVDSTVSDKELIKLVSEHFYSWLTLTGEGKLVEAAQHLEALKAILEHSSE</sequence>
<feature type="transmembrane region" description="Helical" evidence="5">
    <location>
        <begin position="25"/>
        <end position="43"/>
    </location>
</feature>